<dbReference type="InterPro" id="IPR041380">
    <property type="entry name" value="Acetyltransf_17"/>
</dbReference>
<evidence type="ECO:0000313" key="7">
    <source>
        <dbReference type="Proteomes" id="UP001209654"/>
    </source>
</evidence>
<comment type="subunit">
    <text evidence="3">Homohexamer; trimer of dimers.</text>
</comment>
<dbReference type="Pfam" id="PF13530">
    <property type="entry name" value="SCP2_2"/>
    <property type="match status" value="1"/>
</dbReference>
<feature type="domain" description="Enhanced intracellular survival protein" evidence="4">
    <location>
        <begin position="334"/>
        <end position="432"/>
    </location>
</feature>
<evidence type="ECO:0000313" key="6">
    <source>
        <dbReference type="EMBL" id="GLB66061.1"/>
    </source>
</evidence>
<dbReference type="HAMAP" id="MF_01812">
    <property type="entry name" value="Eis"/>
    <property type="match status" value="1"/>
</dbReference>
<evidence type="ECO:0000256" key="2">
    <source>
        <dbReference type="ARBA" id="ARBA00023315"/>
    </source>
</evidence>
<keyword evidence="1 3" id="KW-0808">Transferase</keyword>
<evidence type="ECO:0000259" key="4">
    <source>
        <dbReference type="Pfam" id="PF13530"/>
    </source>
</evidence>
<feature type="binding site" evidence="3">
    <location>
        <begin position="147"/>
        <end position="148"/>
    </location>
    <ligand>
        <name>acetyl-CoA</name>
        <dbReference type="ChEBI" id="CHEBI:57288"/>
    </ligand>
</feature>
<dbReference type="NCBIfam" id="NF002369">
    <property type="entry name" value="PRK01346.1-6"/>
    <property type="match status" value="1"/>
</dbReference>
<reference evidence="6 7" key="1">
    <citation type="journal article" date="2023" name="Int. J. Syst. Evol. Microbiol.">
        <title>Arthrobacter mangrovi sp. nov., an actinobacterium isolated from the rhizosphere of a mangrove.</title>
        <authorList>
            <person name="Hamada M."/>
            <person name="Saitou S."/>
            <person name="Enomoto N."/>
            <person name="Nanri K."/>
            <person name="Hidaka K."/>
            <person name="Miura T."/>
            <person name="Tamura T."/>
        </authorList>
    </citation>
    <scope>NUCLEOTIDE SEQUENCE [LARGE SCALE GENOMIC DNA]</scope>
    <source>
        <strain evidence="6 7">NBRC 112813</strain>
    </source>
</reference>
<dbReference type="Gene3D" id="3.40.630.30">
    <property type="match status" value="2"/>
</dbReference>
<dbReference type="SUPFAM" id="SSF55718">
    <property type="entry name" value="SCP-like"/>
    <property type="match status" value="1"/>
</dbReference>
<dbReference type="InterPro" id="IPR016181">
    <property type="entry name" value="Acyl_CoA_acyltransferase"/>
</dbReference>
<protein>
    <submittedName>
        <fullName evidence="6">UPF0256 protein</fullName>
    </submittedName>
</protein>
<accession>A0ABQ5MQ44</accession>
<keyword evidence="2 3" id="KW-0012">Acyltransferase</keyword>
<dbReference type="Pfam" id="PF17668">
    <property type="entry name" value="Acetyltransf_17"/>
    <property type="match status" value="1"/>
</dbReference>
<gene>
    <name evidence="6" type="ORF">AHIS1636_05000</name>
</gene>
<feature type="active site" description="Proton donor" evidence="3">
    <location>
        <position position="152"/>
    </location>
</feature>
<dbReference type="PANTHER" id="PTHR37817">
    <property type="entry name" value="N-ACETYLTRANSFERASE EIS"/>
    <property type="match status" value="1"/>
</dbReference>
<name>A0ABQ5MQ44_9MICC</name>
<dbReference type="SUPFAM" id="SSF55729">
    <property type="entry name" value="Acyl-CoA N-acyltransferases (Nat)"/>
    <property type="match status" value="1"/>
</dbReference>
<dbReference type="Proteomes" id="UP001209654">
    <property type="component" value="Unassembled WGS sequence"/>
</dbReference>
<evidence type="ECO:0000259" key="5">
    <source>
        <dbReference type="Pfam" id="PF17668"/>
    </source>
</evidence>
<evidence type="ECO:0000256" key="1">
    <source>
        <dbReference type="ARBA" id="ARBA00022679"/>
    </source>
</evidence>
<sequence length="436" mass="47166">MDTSAADTRAGTIRIEQFPAGLEDGRPDARTMGWFEAVRAGFHDGAPQPGHVGAYVAAYQADRRVLWGAYDDGARPGAWGPDIPVATYGSLANTMNVGGGRLVPTHQITAVTVRPTHRRRGLLRTMITTDLEQAAGRGFAVAALTASEATIYGRFGFGAAAFTRRVEVDVRERFALRAAPFGTMELVDPASMLELAPRIFAGFHGRTTGSLDRQFSYAQVASGRWQSEKPEPNPDLRVAVHFRPDGEPGGYVAYKFAGWHSEPHTMKVVDLVAASEASYRELWRYLGSIDLVQRIVWSAAPADDPLPWALSDPRSYRVTAEEDALWLRILDPVAALEARRFEQDGSLAFAVRDPLGLAVGRFRLDAAGGQARVERLDASAAVDLTLDVDVLGSLYLGGARGRTLAGAGRLEGDDAAVGRLDRLFALASAPYCITHF</sequence>
<dbReference type="Gene3D" id="3.30.1050.10">
    <property type="entry name" value="SCP2 sterol-binding domain"/>
    <property type="match status" value="1"/>
</dbReference>
<feature type="binding site" evidence="3">
    <location>
        <begin position="111"/>
        <end position="113"/>
    </location>
    <ligand>
        <name>acetyl-CoA</name>
        <dbReference type="ChEBI" id="CHEBI:57288"/>
    </ligand>
</feature>
<keyword evidence="7" id="KW-1185">Reference proteome</keyword>
<evidence type="ECO:0000256" key="3">
    <source>
        <dbReference type="HAMAP-Rule" id="MF_01812"/>
    </source>
</evidence>
<proteinExistence type="inferred from homology"/>
<feature type="active site" description="Proton acceptor; via carboxylate" evidence="3">
    <location>
        <position position="436"/>
    </location>
</feature>
<dbReference type="InterPro" id="IPR051554">
    <property type="entry name" value="Acetyltransferase_Eis"/>
</dbReference>
<feature type="binding site" evidence="3">
    <location>
        <begin position="119"/>
        <end position="124"/>
    </location>
    <ligand>
        <name>acetyl-CoA</name>
        <dbReference type="ChEBI" id="CHEBI:57288"/>
    </ligand>
</feature>
<dbReference type="RefSeq" id="WP_264794238.1">
    <property type="nucleotide sequence ID" value="NZ_BRVS01000002.1"/>
</dbReference>
<dbReference type="PANTHER" id="PTHR37817:SF1">
    <property type="entry name" value="N-ACETYLTRANSFERASE EIS"/>
    <property type="match status" value="1"/>
</dbReference>
<organism evidence="6 7">
    <name type="scientific">Arthrobacter mangrovi</name>
    <dbReference type="NCBI Taxonomy" id="2966350"/>
    <lineage>
        <taxon>Bacteria</taxon>
        <taxon>Bacillati</taxon>
        <taxon>Actinomycetota</taxon>
        <taxon>Actinomycetes</taxon>
        <taxon>Micrococcales</taxon>
        <taxon>Micrococcaceae</taxon>
        <taxon>Arthrobacter</taxon>
    </lineage>
</organism>
<dbReference type="InterPro" id="IPR025559">
    <property type="entry name" value="Eis_dom"/>
</dbReference>
<dbReference type="InterPro" id="IPR036527">
    <property type="entry name" value="SCP2_sterol-bd_dom_sf"/>
</dbReference>
<dbReference type="Pfam" id="PF13527">
    <property type="entry name" value="Acetyltransf_9"/>
    <property type="match status" value="1"/>
</dbReference>
<dbReference type="EMBL" id="BRVS01000002">
    <property type="protein sequence ID" value="GLB66061.1"/>
    <property type="molecule type" value="Genomic_DNA"/>
</dbReference>
<feature type="domain" description="Eis-like acetyltransferase" evidence="5">
    <location>
        <begin position="224"/>
        <end position="320"/>
    </location>
</feature>
<comment type="similarity">
    <text evidence="3">Belongs to the acetyltransferase Eis family.</text>
</comment>
<dbReference type="InterPro" id="IPR022902">
    <property type="entry name" value="NAcTrfase_Eis"/>
</dbReference>
<comment type="caution">
    <text evidence="6">The sequence shown here is derived from an EMBL/GenBank/DDBJ whole genome shotgun (WGS) entry which is preliminary data.</text>
</comment>